<proteinExistence type="predicted"/>
<dbReference type="AlphaFoldDB" id="A0A3B0ZKH3"/>
<reference evidence="1" key="1">
    <citation type="submission" date="2018-06" db="EMBL/GenBank/DDBJ databases">
        <authorList>
            <person name="Zhirakovskaya E."/>
        </authorList>
    </citation>
    <scope>NUCLEOTIDE SEQUENCE</scope>
</reference>
<gene>
    <name evidence="1" type="ORF">MNBD_GAMMA17-1339</name>
</gene>
<sequence length="201" mass="22988">MYLSATVNQQWVVKRLLRQVMPAIAGVLLSLFSNLAVAEVRFDISAAQVNLVDKVYYLNARIDYKLSDKVLEVMHKGVPVVVVLDIEFLRSRKYLWNETVAQLAQRYRLEYHALTQQYLVTNLNSGSQHSFPTLEVALTQLGTVVDLPILDQQLMARKGRYIGLMQASIDVAALPTPLRLRAYFSSDWQLASEWYSWILPN</sequence>
<organism evidence="1">
    <name type="scientific">hydrothermal vent metagenome</name>
    <dbReference type="NCBI Taxonomy" id="652676"/>
    <lineage>
        <taxon>unclassified sequences</taxon>
        <taxon>metagenomes</taxon>
        <taxon>ecological metagenomes</taxon>
    </lineage>
</organism>
<evidence type="ECO:0000313" key="1">
    <source>
        <dbReference type="EMBL" id="VAW88743.1"/>
    </source>
</evidence>
<accession>A0A3B0ZKH3</accession>
<dbReference type="EMBL" id="UOFQ01000107">
    <property type="protein sequence ID" value="VAW88743.1"/>
    <property type="molecule type" value="Genomic_DNA"/>
</dbReference>
<protein>
    <recommendedName>
        <fullName evidence="2">Proline rich signal peptide protein</fullName>
    </recommendedName>
</protein>
<dbReference type="Pfam" id="PF14334">
    <property type="entry name" value="DUF4390"/>
    <property type="match status" value="1"/>
</dbReference>
<evidence type="ECO:0008006" key="2">
    <source>
        <dbReference type="Google" id="ProtNLM"/>
    </source>
</evidence>
<dbReference type="InterPro" id="IPR025500">
    <property type="entry name" value="DUF4390"/>
</dbReference>
<name>A0A3B0ZKH3_9ZZZZ</name>